<organism evidence="11 12">
    <name type="scientific">Chitinophaga nivalis</name>
    <dbReference type="NCBI Taxonomy" id="2991709"/>
    <lineage>
        <taxon>Bacteria</taxon>
        <taxon>Pseudomonadati</taxon>
        <taxon>Bacteroidota</taxon>
        <taxon>Chitinophagia</taxon>
        <taxon>Chitinophagales</taxon>
        <taxon>Chitinophagaceae</taxon>
        <taxon>Chitinophaga</taxon>
    </lineage>
</organism>
<protein>
    <recommendedName>
        <fullName evidence="10">Large-conductance mechanosensitive channel</fullName>
    </recommendedName>
</protein>
<dbReference type="InterPro" id="IPR001185">
    <property type="entry name" value="MS_channel"/>
</dbReference>
<dbReference type="PANTHER" id="PTHR30266">
    <property type="entry name" value="MECHANOSENSITIVE CHANNEL MSCL"/>
    <property type="match status" value="1"/>
</dbReference>
<proteinExistence type="inferred from homology"/>
<reference evidence="11 12" key="1">
    <citation type="submission" date="2022-10" db="EMBL/GenBank/DDBJ databases">
        <title>Chitinophaga nivalis PC15 sp. nov., isolated from Pyeongchang county, South Korea.</title>
        <authorList>
            <person name="Trinh H.N."/>
        </authorList>
    </citation>
    <scope>NUCLEOTIDE SEQUENCE [LARGE SCALE GENOMIC DNA]</scope>
    <source>
        <strain evidence="11 12">PC14</strain>
    </source>
</reference>
<gene>
    <name evidence="10 11" type="primary">mscL</name>
    <name evidence="11" type="ORF">OL497_26735</name>
</gene>
<evidence type="ECO:0000256" key="7">
    <source>
        <dbReference type="ARBA" id="ARBA00023065"/>
    </source>
</evidence>
<sequence length="140" mass="15111">MSFFKEFKEFAMKGNVMDLAVGVIIGGAFGKIVTSLVDNILMPLIGVVTNGQNFNDSFVLLNTSKGEHFASLAAAKAAGAPVFAYGAFIQSIIDFIIIAFCIFLLVKFMNKINKKADPAAAEPTAQEKLLMEIRDAIKSK</sequence>
<keyword evidence="7 10" id="KW-0406">Ion transport</keyword>
<evidence type="ECO:0000256" key="3">
    <source>
        <dbReference type="ARBA" id="ARBA00022448"/>
    </source>
</evidence>
<accession>A0ABT3IU55</accession>
<dbReference type="EMBL" id="JAPDNS010000002">
    <property type="protein sequence ID" value="MCW3487522.1"/>
    <property type="molecule type" value="Genomic_DNA"/>
</dbReference>
<comment type="subcellular location">
    <subcellularLocation>
        <location evidence="1 10">Cell membrane</location>
        <topology evidence="1 10">Multi-pass membrane protein</topology>
    </subcellularLocation>
</comment>
<evidence type="ECO:0000256" key="9">
    <source>
        <dbReference type="ARBA" id="ARBA00023303"/>
    </source>
</evidence>
<dbReference type="SUPFAM" id="SSF81330">
    <property type="entry name" value="Gated mechanosensitive channel"/>
    <property type="match status" value="1"/>
</dbReference>
<evidence type="ECO:0000256" key="5">
    <source>
        <dbReference type="ARBA" id="ARBA00022692"/>
    </source>
</evidence>
<dbReference type="HAMAP" id="MF_00115">
    <property type="entry name" value="MscL"/>
    <property type="match status" value="1"/>
</dbReference>
<dbReference type="PRINTS" id="PR01264">
    <property type="entry name" value="MECHCHANNEL"/>
</dbReference>
<keyword evidence="4 10" id="KW-1003">Cell membrane</keyword>
<evidence type="ECO:0000256" key="6">
    <source>
        <dbReference type="ARBA" id="ARBA00022989"/>
    </source>
</evidence>
<keyword evidence="9 10" id="KW-0407">Ion channel</keyword>
<dbReference type="NCBIfam" id="NF010557">
    <property type="entry name" value="PRK13952.1"/>
    <property type="match status" value="1"/>
</dbReference>
<dbReference type="InterPro" id="IPR036019">
    <property type="entry name" value="MscL_channel"/>
</dbReference>
<dbReference type="Gene3D" id="1.10.1200.120">
    <property type="entry name" value="Large-conductance mechanosensitive channel, MscL, domain 1"/>
    <property type="match status" value="1"/>
</dbReference>
<keyword evidence="5 10" id="KW-0812">Transmembrane</keyword>
<feature type="transmembrane region" description="Helical" evidence="10">
    <location>
        <begin position="82"/>
        <end position="106"/>
    </location>
</feature>
<dbReference type="Pfam" id="PF01741">
    <property type="entry name" value="MscL"/>
    <property type="match status" value="1"/>
</dbReference>
<dbReference type="Proteomes" id="UP001207742">
    <property type="component" value="Unassembled WGS sequence"/>
</dbReference>
<dbReference type="InterPro" id="IPR037673">
    <property type="entry name" value="MSC/AndL"/>
</dbReference>
<keyword evidence="8 10" id="KW-0472">Membrane</keyword>
<comment type="function">
    <text evidence="10">Channel that opens in response to stretch forces in the membrane lipid bilayer. May participate in the regulation of osmotic pressure changes within the cell.</text>
</comment>
<comment type="subunit">
    <text evidence="10">Homopentamer.</text>
</comment>
<dbReference type="NCBIfam" id="NF001843">
    <property type="entry name" value="PRK00567.1-4"/>
    <property type="match status" value="1"/>
</dbReference>
<evidence type="ECO:0000256" key="1">
    <source>
        <dbReference type="ARBA" id="ARBA00004651"/>
    </source>
</evidence>
<comment type="caution">
    <text evidence="10">Lacks conserved residue(s) required for the propagation of feature annotation.</text>
</comment>
<evidence type="ECO:0000256" key="4">
    <source>
        <dbReference type="ARBA" id="ARBA00022475"/>
    </source>
</evidence>
<comment type="similarity">
    <text evidence="2 10">Belongs to the MscL family.</text>
</comment>
<evidence type="ECO:0000256" key="10">
    <source>
        <dbReference type="HAMAP-Rule" id="MF_00115"/>
    </source>
</evidence>
<keyword evidence="12" id="KW-1185">Reference proteome</keyword>
<evidence type="ECO:0000256" key="2">
    <source>
        <dbReference type="ARBA" id="ARBA00007254"/>
    </source>
</evidence>
<evidence type="ECO:0000313" key="11">
    <source>
        <dbReference type="EMBL" id="MCW3487522.1"/>
    </source>
</evidence>
<keyword evidence="6 10" id="KW-1133">Transmembrane helix</keyword>
<evidence type="ECO:0000256" key="8">
    <source>
        <dbReference type="ARBA" id="ARBA00023136"/>
    </source>
</evidence>
<dbReference type="PROSITE" id="PS01327">
    <property type="entry name" value="MSCL"/>
    <property type="match status" value="1"/>
</dbReference>
<dbReference type="PANTHER" id="PTHR30266:SF2">
    <property type="entry name" value="LARGE-CONDUCTANCE MECHANOSENSITIVE CHANNEL"/>
    <property type="match status" value="1"/>
</dbReference>
<evidence type="ECO:0000313" key="12">
    <source>
        <dbReference type="Proteomes" id="UP001207742"/>
    </source>
</evidence>
<keyword evidence="3 10" id="KW-0813">Transport</keyword>
<comment type="caution">
    <text evidence="11">The sequence shown here is derived from an EMBL/GenBank/DDBJ whole genome shotgun (WGS) entry which is preliminary data.</text>
</comment>
<dbReference type="InterPro" id="IPR019823">
    <property type="entry name" value="Mechanosensitive_channel_CS"/>
</dbReference>
<dbReference type="NCBIfam" id="TIGR00220">
    <property type="entry name" value="mscL"/>
    <property type="match status" value="1"/>
</dbReference>
<name>A0ABT3IU55_9BACT</name>
<dbReference type="RefSeq" id="WP_264734329.1">
    <property type="nucleotide sequence ID" value="NZ_JAPDNR010000001.1"/>
</dbReference>